<sequence>MAAVHKIMDDFYEDPFYLVALHSSLEDYELVYFINLHLKTKFVRCKEDLQLTSHLSFPIFEWKDETKDSYWSLIRNNSAQEESSQRIDLFEGEPSFTIHHLIPEHKEVDYFLKVEQDDFDVEATVLKPLLKVPKIITAYTIDANKLKSKNNLIFL</sequence>
<accession>A0A967AR74</accession>
<keyword evidence="2" id="KW-1185">Reference proteome</keyword>
<dbReference type="RefSeq" id="WP_152573352.1">
    <property type="nucleotide sequence ID" value="NZ_VIKU02000001.1"/>
</dbReference>
<protein>
    <submittedName>
        <fullName evidence="1">IPExxxVDY family protein</fullName>
    </submittedName>
</protein>
<organism evidence="1 2">
    <name type="scientific">Pelagihabitans pacificus</name>
    <dbReference type="NCBI Taxonomy" id="2696054"/>
    <lineage>
        <taxon>Bacteria</taxon>
        <taxon>Pseudomonadati</taxon>
        <taxon>Bacteroidota</taxon>
        <taxon>Flavobacteriia</taxon>
        <taxon>Flavobacteriales</taxon>
        <taxon>Flavobacteriaceae</taxon>
        <taxon>Pelagihabitans</taxon>
    </lineage>
</organism>
<evidence type="ECO:0000313" key="2">
    <source>
        <dbReference type="Proteomes" id="UP000707206"/>
    </source>
</evidence>
<name>A0A967AR74_9FLAO</name>
<reference evidence="1" key="2">
    <citation type="submission" date="2020-03" db="EMBL/GenBank/DDBJ databases">
        <title>Flavobacteriaceae bacterium strain TP-CH-4, a member of the family Flavobacteriaceae isolated from a deep-sea seamount.</title>
        <authorList>
            <person name="Zhang D.-C."/>
        </authorList>
    </citation>
    <scope>NUCLEOTIDE SEQUENCE</scope>
    <source>
        <strain evidence="1">TP-CH-4</strain>
    </source>
</reference>
<reference evidence="1" key="1">
    <citation type="submission" date="2019-07" db="EMBL/GenBank/DDBJ databases">
        <authorList>
            <person name="De-Chao Zhang Q."/>
        </authorList>
    </citation>
    <scope>NUCLEOTIDE SEQUENCE</scope>
    <source>
        <strain evidence="1">TP-CH-4</strain>
    </source>
</reference>
<dbReference type="AlphaFoldDB" id="A0A967AR74"/>
<proteinExistence type="predicted"/>
<evidence type="ECO:0000313" key="1">
    <source>
        <dbReference type="EMBL" id="NHF58889.1"/>
    </source>
</evidence>
<comment type="caution">
    <text evidence="1">The sequence shown here is derived from an EMBL/GenBank/DDBJ whole genome shotgun (WGS) entry which is preliminary data.</text>
</comment>
<dbReference type="Proteomes" id="UP000707206">
    <property type="component" value="Unassembled WGS sequence"/>
</dbReference>
<dbReference type="NCBIfam" id="NF033205">
    <property type="entry name" value="IPExxxVDY"/>
    <property type="match status" value="1"/>
</dbReference>
<dbReference type="InterPro" id="IPR047690">
    <property type="entry name" value="IPExxxVDY_fam"/>
</dbReference>
<gene>
    <name evidence="1" type="ORF">FK220_006030</name>
</gene>
<dbReference type="EMBL" id="VIKU02000001">
    <property type="protein sequence ID" value="NHF58889.1"/>
    <property type="molecule type" value="Genomic_DNA"/>
</dbReference>